<dbReference type="WBParaSite" id="PDA_v2.g22173.t1">
    <property type="protein sequence ID" value="PDA_v2.g22173.t1"/>
    <property type="gene ID" value="PDA_v2.g22173"/>
</dbReference>
<evidence type="ECO:0000256" key="4">
    <source>
        <dbReference type="ARBA" id="ARBA00023002"/>
    </source>
</evidence>
<dbReference type="SUPFAM" id="SSF48264">
    <property type="entry name" value="Cytochrome P450"/>
    <property type="match status" value="1"/>
</dbReference>
<evidence type="ECO:0000313" key="10">
    <source>
        <dbReference type="WBParaSite" id="PDA_v2.g22173.t1"/>
    </source>
</evidence>
<keyword evidence="4 8" id="KW-0560">Oxidoreductase</keyword>
<dbReference type="InterPro" id="IPR050182">
    <property type="entry name" value="Cytochrome_P450_fam2"/>
</dbReference>
<sequence>MFFLDIQFLDGFNGVVQIDGDKWREQRRFSLHVLRDFGVGRALMEDKIMHEVDILIKHLTTLDSQPTGMTQPIAVCVGNIINNMLFGKTFEHTDEKFLKMQKMLDKQSQIVLNPIMGLYILAPWTTQVPGINWYWNELIEIRDTLWGILAEQILEHKKNFSPFVEPTDFTYAYLNEIYDRKHNDKGMGFFDEKQLQMLLLDLFFAGMETTVTTAKWGILQIMTHPEAAKKAQDELDALPERIVLADKSRLTYVNALINEIQRTANILPINLLRAVAEDIEIDGYHFPAGSMVLPQISITMNDPENFEEPEKFLPERFIDENNNLKKAEALVPFSLGKRQCLGESLARAELFLIFANLLRNFDFVCPDTANPPSLQRVYGLTVSPKPYLCIVKKRVI</sequence>
<dbReference type="InterPro" id="IPR002401">
    <property type="entry name" value="Cyt_P450_E_grp-I"/>
</dbReference>
<dbReference type="Gene3D" id="1.10.630.10">
    <property type="entry name" value="Cytochrome P450"/>
    <property type="match status" value="1"/>
</dbReference>
<name>A0A914PTX2_9BILA</name>
<keyword evidence="9" id="KW-1185">Reference proteome</keyword>
<feature type="binding site" description="axial binding residue" evidence="7">
    <location>
        <position position="340"/>
    </location>
    <ligand>
        <name>heme</name>
        <dbReference type="ChEBI" id="CHEBI:30413"/>
    </ligand>
    <ligandPart>
        <name>Fe</name>
        <dbReference type="ChEBI" id="CHEBI:18248"/>
    </ligandPart>
</feature>
<keyword evidence="3 7" id="KW-0479">Metal-binding</keyword>
<dbReference type="PANTHER" id="PTHR24300:SF414">
    <property type="entry name" value="CYTOCHROME P450 FAMILY"/>
    <property type="match status" value="1"/>
</dbReference>
<dbReference type="GO" id="GO:0020037">
    <property type="term" value="F:heme binding"/>
    <property type="evidence" value="ECO:0007669"/>
    <property type="project" value="InterPro"/>
</dbReference>
<evidence type="ECO:0000256" key="7">
    <source>
        <dbReference type="PIRSR" id="PIRSR602401-1"/>
    </source>
</evidence>
<evidence type="ECO:0000313" key="9">
    <source>
        <dbReference type="Proteomes" id="UP000887578"/>
    </source>
</evidence>
<dbReference type="PROSITE" id="PS00086">
    <property type="entry name" value="CYTOCHROME_P450"/>
    <property type="match status" value="1"/>
</dbReference>
<dbReference type="Pfam" id="PF00067">
    <property type="entry name" value="p450"/>
    <property type="match status" value="1"/>
</dbReference>
<dbReference type="GO" id="GO:0005506">
    <property type="term" value="F:iron ion binding"/>
    <property type="evidence" value="ECO:0007669"/>
    <property type="project" value="InterPro"/>
</dbReference>
<dbReference type="CDD" id="cd20617">
    <property type="entry name" value="CYP1_2-like"/>
    <property type="match status" value="1"/>
</dbReference>
<comment type="cofactor">
    <cofactor evidence="1 7">
        <name>heme</name>
        <dbReference type="ChEBI" id="CHEBI:30413"/>
    </cofactor>
</comment>
<comment type="similarity">
    <text evidence="2 8">Belongs to the cytochrome P450 family.</text>
</comment>
<dbReference type="PRINTS" id="PR00385">
    <property type="entry name" value="P450"/>
</dbReference>
<dbReference type="InterPro" id="IPR001128">
    <property type="entry name" value="Cyt_P450"/>
</dbReference>
<dbReference type="FunFam" id="1.10.630.10:FF:000036">
    <property type="entry name" value="CYtochrome P450 family"/>
    <property type="match status" value="1"/>
</dbReference>
<dbReference type="GO" id="GO:0016712">
    <property type="term" value="F:oxidoreductase activity, acting on paired donors, with incorporation or reduction of molecular oxygen, reduced flavin or flavoprotein as one donor, and incorporation of one atom of oxygen"/>
    <property type="evidence" value="ECO:0007669"/>
    <property type="project" value="TreeGrafter"/>
</dbReference>
<proteinExistence type="inferred from homology"/>
<dbReference type="PANTHER" id="PTHR24300">
    <property type="entry name" value="CYTOCHROME P450 508A4-RELATED"/>
    <property type="match status" value="1"/>
</dbReference>
<evidence type="ECO:0000256" key="8">
    <source>
        <dbReference type="RuleBase" id="RU000461"/>
    </source>
</evidence>
<dbReference type="Proteomes" id="UP000887578">
    <property type="component" value="Unplaced"/>
</dbReference>
<evidence type="ECO:0000256" key="1">
    <source>
        <dbReference type="ARBA" id="ARBA00001971"/>
    </source>
</evidence>
<accession>A0A914PTX2</accession>
<dbReference type="GO" id="GO:0005737">
    <property type="term" value="C:cytoplasm"/>
    <property type="evidence" value="ECO:0007669"/>
    <property type="project" value="TreeGrafter"/>
</dbReference>
<reference evidence="10" key="1">
    <citation type="submission" date="2022-11" db="UniProtKB">
        <authorList>
            <consortium name="WormBaseParasite"/>
        </authorList>
    </citation>
    <scope>IDENTIFICATION</scope>
</reference>
<dbReference type="AlphaFoldDB" id="A0A914PTX2"/>
<evidence type="ECO:0000256" key="2">
    <source>
        <dbReference type="ARBA" id="ARBA00010617"/>
    </source>
</evidence>
<dbReference type="GO" id="GO:0006082">
    <property type="term" value="P:organic acid metabolic process"/>
    <property type="evidence" value="ECO:0007669"/>
    <property type="project" value="TreeGrafter"/>
</dbReference>
<organism evidence="9 10">
    <name type="scientific">Panagrolaimus davidi</name>
    <dbReference type="NCBI Taxonomy" id="227884"/>
    <lineage>
        <taxon>Eukaryota</taxon>
        <taxon>Metazoa</taxon>
        <taxon>Ecdysozoa</taxon>
        <taxon>Nematoda</taxon>
        <taxon>Chromadorea</taxon>
        <taxon>Rhabditida</taxon>
        <taxon>Tylenchina</taxon>
        <taxon>Panagrolaimomorpha</taxon>
        <taxon>Panagrolaimoidea</taxon>
        <taxon>Panagrolaimidae</taxon>
        <taxon>Panagrolaimus</taxon>
    </lineage>
</organism>
<protein>
    <submittedName>
        <fullName evidence="10">Cytochrome P450</fullName>
    </submittedName>
</protein>
<dbReference type="InterPro" id="IPR017972">
    <property type="entry name" value="Cyt_P450_CS"/>
</dbReference>
<dbReference type="GO" id="GO:0006805">
    <property type="term" value="P:xenobiotic metabolic process"/>
    <property type="evidence" value="ECO:0007669"/>
    <property type="project" value="TreeGrafter"/>
</dbReference>
<keyword evidence="5 7" id="KW-0408">Iron</keyword>
<keyword evidence="6 8" id="KW-0503">Monooxygenase</keyword>
<dbReference type="InterPro" id="IPR036396">
    <property type="entry name" value="Cyt_P450_sf"/>
</dbReference>
<keyword evidence="7 8" id="KW-0349">Heme</keyword>
<evidence type="ECO:0000256" key="3">
    <source>
        <dbReference type="ARBA" id="ARBA00022723"/>
    </source>
</evidence>
<dbReference type="PRINTS" id="PR00463">
    <property type="entry name" value="EP450I"/>
</dbReference>
<evidence type="ECO:0000256" key="5">
    <source>
        <dbReference type="ARBA" id="ARBA00023004"/>
    </source>
</evidence>
<evidence type="ECO:0000256" key="6">
    <source>
        <dbReference type="ARBA" id="ARBA00023033"/>
    </source>
</evidence>